<protein>
    <recommendedName>
        <fullName evidence="1">DUF4145 domain-containing protein</fullName>
    </recommendedName>
</protein>
<evidence type="ECO:0000259" key="1">
    <source>
        <dbReference type="Pfam" id="PF13643"/>
    </source>
</evidence>
<dbReference type="AlphaFoldDB" id="A0A1X9YUC9"/>
<dbReference type="RefSeq" id="WP_025608033.1">
    <property type="nucleotide sequence ID" value="NZ_CP021235.1"/>
</dbReference>
<gene>
    <name evidence="2" type="ORF">CA264_14030</name>
</gene>
<reference evidence="3" key="1">
    <citation type="submission" date="2017-05" db="EMBL/GenBank/DDBJ databases">
        <authorList>
            <person name="Ray J."/>
            <person name="Price M."/>
            <person name="Deutschbauer A."/>
        </authorList>
    </citation>
    <scope>NUCLEOTIDE SEQUENCE [LARGE SCALE GENOMIC DNA]</scope>
    <source>
        <strain evidence="3">DSM 19842</strain>
    </source>
</reference>
<sequence>MRWTCPFCDHKVFIDKANYYESVSTLLIENKHGRRQLTTAWIVCPNDTCKEYSLFTILHAQVWSPQATKWLQGELLQTWPLVPQSSAKVFPEYVPLGVREDYNEACAIRNLSPKASATLARRCLQGMIRNFYGVSKRTLFDEIEAIKDKVDPMTWASIDATRKIGNIGAHMEKDINVIVDVDSKEAQVLINLIEILIKDWYINRHDREEMLKSVVSIAEEKTEMKKAKPTE</sequence>
<dbReference type="KEGG" id="pact:CA264_14030"/>
<feature type="domain" description="DUF4145" evidence="1">
    <location>
        <begin position="103"/>
        <end position="175"/>
    </location>
</feature>
<proteinExistence type="predicted"/>
<dbReference type="Pfam" id="PF13643">
    <property type="entry name" value="DUF4145"/>
    <property type="match status" value="1"/>
</dbReference>
<organism evidence="2 3">
    <name type="scientific">Pontibacter actiniarum</name>
    <dbReference type="NCBI Taxonomy" id="323450"/>
    <lineage>
        <taxon>Bacteria</taxon>
        <taxon>Pseudomonadati</taxon>
        <taxon>Bacteroidota</taxon>
        <taxon>Cytophagia</taxon>
        <taxon>Cytophagales</taxon>
        <taxon>Hymenobacteraceae</taxon>
        <taxon>Pontibacter</taxon>
    </lineage>
</organism>
<accession>A0A1X9YUC9</accession>
<evidence type="ECO:0000313" key="2">
    <source>
        <dbReference type="EMBL" id="ARS36463.1"/>
    </source>
</evidence>
<dbReference type="EMBL" id="CP021235">
    <property type="protein sequence ID" value="ARS36463.1"/>
    <property type="molecule type" value="Genomic_DNA"/>
</dbReference>
<dbReference type="OrthoDB" id="979709at2"/>
<name>A0A1X9YUC9_9BACT</name>
<dbReference type="Proteomes" id="UP000266292">
    <property type="component" value="Chromosome"/>
</dbReference>
<dbReference type="InterPro" id="IPR025285">
    <property type="entry name" value="DUF4145"/>
</dbReference>
<evidence type="ECO:0000313" key="3">
    <source>
        <dbReference type="Proteomes" id="UP000266292"/>
    </source>
</evidence>
<keyword evidence="3" id="KW-1185">Reference proteome</keyword>